<dbReference type="InterPro" id="IPR016166">
    <property type="entry name" value="FAD-bd_PCMH"/>
</dbReference>
<reference evidence="7" key="2">
    <citation type="submission" date="2020-04" db="EMBL/GenBank/DDBJ databases">
        <authorList>
            <person name="Santos R.A.C."/>
            <person name="Steenwyk J.L."/>
            <person name="Rivero-Menendez O."/>
            <person name="Mead M.E."/>
            <person name="Silva L.P."/>
            <person name="Bastos R.W."/>
            <person name="Alastruey-Izquierdo A."/>
            <person name="Goldman G.H."/>
            <person name="Rokas A."/>
        </authorList>
    </citation>
    <scope>NUCLEOTIDE SEQUENCE</scope>
    <source>
        <strain evidence="7">CNM-CM6805</strain>
    </source>
</reference>
<dbReference type="GO" id="GO:0016491">
    <property type="term" value="F:oxidoreductase activity"/>
    <property type="evidence" value="ECO:0007669"/>
    <property type="project" value="UniProtKB-KW"/>
</dbReference>
<evidence type="ECO:0000256" key="3">
    <source>
        <dbReference type="ARBA" id="ARBA00022630"/>
    </source>
</evidence>
<dbReference type="PANTHER" id="PTHR42973">
    <property type="entry name" value="BINDING OXIDOREDUCTASE, PUTATIVE (AFU_ORTHOLOGUE AFUA_1G17690)-RELATED"/>
    <property type="match status" value="1"/>
</dbReference>
<dbReference type="Gene3D" id="3.30.465.10">
    <property type="match status" value="1"/>
</dbReference>
<dbReference type="PANTHER" id="PTHR42973:SF39">
    <property type="entry name" value="FAD-BINDING PCMH-TYPE DOMAIN-CONTAINING PROTEIN"/>
    <property type="match status" value="1"/>
</dbReference>
<keyword evidence="4" id="KW-0274">FAD</keyword>
<comment type="caution">
    <text evidence="7">The sequence shown here is derived from an EMBL/GenBank/DDBJ whole genome shotgun (WGS) entry which is preliminary data.</text>
</comment>
<dbReference type="AlphaFoldDB" id="A0A8H4M1Z0"/>
<dbReference type="SUPFAM" id="SSF56176">
    <property type="entry name" value="FAD-binding/transporter-associated domain-like"/>
    <property type="match status" value="1"/>
</dbReference>
<dbReference type="InterPro" id="IPR050416">
    <property type="entry name" value="FAD-linked_Oxidoreductase"/>
</dbReference>
<keyword evidence="3" id="KW-0285">Flavoprotein</keyword>
<comment type="cofactor">
    <cofactor evidence="1">
        <name>FAD</name>
        <dbReference type="ChEBI" id="CHEBI:57692"/>
    </cofactor>
</comment>
<dbReference type="GO" id="GO:0071949">
    <property type="term" value="F:FAD binding"/>
    <property type="evidence" value="ECO:0007669"/>
    <property type="project" value="InterPro"/>
</dbReference>
<dbReference type="PROSITE" id="PS51387">
    <property type="entry name" value="FAD_PCMH"/>
    <property type="match status" value="1"/>
</dbReference>
<evidence type="ECO:0000256" key="4">
    <source>
        <dbReference type="ARBA" id="ARBA00022827"/>
    </source>
</evidence>
<dbReference type="Pfam" id="PF01565">
    <property type="entry name" value="FAD_binding_4"/>
    <property type="match status" value="1"/>
</dbReference>
<dbReference type="Proteomes" id="UP000653565">
    <property type="component" value="Unassembled WGS sequence"/>
</dbReference>
<comment type="similarity">
    <text evidence="2">Belongs to the oxygen-dependent FAD-linked oxidoreductase family.</text>
</comment>
<dbReference type="OrthoDB" id="415825at2759"/>
<dbReference type="Gene3D" id="3.40.462.20">
    <property type="match status" value="1"/>
</dbReference>
<sequence>MRIATRSGGHSFPVWSLHDNSILIDFDDLKILEVDEKSRIAKVSPGVTSKELNDFLIEKHGMMFPGGHCPDVGLGGFLLQGGMGWNCRNWGWACESVDAVEVITMQGEPIICNSQQNNDLYWAARGAGPAFPGVVSKFHLKLRAYPNNGFRSSGYIYPCGLYRQAFSWALRTAATLDSDTEITVCTRYAEAHNQVCLSIHFVCMKATPEEAEAALCPVHETRPAGTLAEWYCREDSLGNLYDKQAKANPKGHRYHTDNAYVQNGADVVAVLEEAFLSLPPGKSFAFWSAMSPWSRRDLPDMALSMRSDHYFALYAVWDDAKDDERHYSWVQKAMRKIENNSVGTYLGDSDLQKEDARYWANTNTARLAEICEKWDPEGLMCRYKPSSTKLELRN</sequence>
<organism evidence="7 8">
    <name type="scientific">Aspergillus fumigatiaffinis</name>
    <dbReference type="NCBI Taxonomy" id="340414"/>
    <lineage>
        <taxon>Eukaryota</taxon>
        <taxon>Fungi</taxon>
        <taxon>Dikarya</taxon>
        <taxon>Ascomycota</taxon>
        <taxon>Pezizomycotina</taxon>
        <taxon>Eurotiomycetes</taxon>
        <taxon>Eurotiomycetidae</taxon>
        <taxon>Eurotiales</taxon>
        <taxon>Aspergillaceae</taxon>
        <taxon>Aspergillus</taxon>
        <taxon>Aspergillus subgen. Fumigati</taxon>
    </lineage>
</organism>
<evidence type="ECO:0000259" key="6">
    <source>
        <dbReference type="PROSITE" id="PS51387"/>
    </source>
</evidence>
<reference evidence="7" key="1">
    <citation type="journal article" date="2020" name="bioRxiv">
        <title>Genomic and phenotypic heterogeneity of clinical isolates of the human pathogens Aspergillus fumigatus, Aspergillus lentulus and Aspergillus fumigatiaffinis.</title>
        <authorList>
            <person name="dos Santos R.A.C."/>
            <person name="Steenwyk J.L."/>
            <person name="Rivero-Menendez O."/>
            <person name="Mead M.E."/>
            <person name="Silva L.P."/>
            <person name="Bastos R.W."/>
            <person name="Alastruey-Izquierdo A."/>
            <person name="Goldman G.H."/>
            <person name="Rokas A."/>
        </authorList>
    </citation>
    <scope>NUCLEOTIDE SEQUENCE</scope>
    <source>
        <strain evidence="7">CNM-CM6805</strain>
    </source>
</reference>
<proteinExistence type="inferred from homology"/>
<accession>A0A8H4M1Z0</accession>
<protein>
    <recommendedName>
        <fullName evidence="6">FAD-binding PCMH-type domain-containing protein</fullName>
    </recommendedName>
</protein>
<evidence type="ECO:0000256" key="2">
    <source>
        <dbReference type="ARBA" id="ARBA00005466"/>
    </source>
</evidence>
<gene>
    <name evidence="7" type="ORF">CNMCM6805_005204</name>
</gene>
<evidence type="ECO:0000256" key="5">
    <source>
        <dbReference type="ARBA" id="ARBA00023002"/>
    </source>
</evidence>
<name>A0A8H4M1Z0_9EURO</name>
<dbReference type="EMBL" id="JAAAPX010000289">
    <property type="protein sequence ID" value="KAF4226017.1"/>
    <property type="molecule type" value="Genomic_DNA"/>
</dbReference>
<dbReference type="InterPro" id="IPR036318">
    <property type="entry name" value="FAD-bd_PCMH-like_sf"/>
</dbReference>
<keyword evidence="8" id="KW-1185">Reference proteome</keyword>
<keyword evidence="5" id="KW-0560">Oxidoreductase</keyword>
<evidence type="ECO:0000256" key="1">
    <source>
        <dbReference type="ARBA" id="ARBA00001974"/>
    </source>
</evidence>
<evidence type="ECO:0000313" key="7">
    <source>
        <dbReference type="EMBL" id="KAF4226017.1"/>
    </source>
</evidence>
<evidence type="ECO:0000313" key="8">
    <source>
        <dbReference type="Proteomes" id="UP000653565"/>
    </source>
</evidence>
<dbReference type="InterPro" id="IPR016169">
    <property type="entry name" value="FAD-bd_PCMH_sub2"/>
</dbReference>
<feature type="domain" description="FAD-binding PCMH-type" evidence="6">
    <location>
        <begin position="1"/>
        <end position="145"/>
    </location>
</feature>
<dbReference type="InterPro" id="IPR006094">
    <property type="entry name" value="Oxid_FAD_bind_N"/>
</dbReference>